<keyword evidence="3" id="KW-1185">Reference proteome</keyword>
<reference evidence="2 3" key="1">
    <citation type="submission" date="2024-10" db="EMBL/GenBank/DDBJ databases">
        <title>Updated reference genomes for cyclostephanoid diatoms.</title>
        <authorList>
            <person name="Roberts W.R."/>
            <person name="Alverson A.J."/>
        </authorList>
    </citation>
    <scope>NUCLEOTIDE SEQUENCE [LARGE SCALE GENOMIC DNA]</scope>
    <source>
        <strain evidence="2 3">AJA010-31</strain>
    </source>
</reference>
<sequence>MIMVLSPHISSNNSDSYLINNNNGAVQLQLDQILQYTSHQFTNNPLAYGSIMGGTAMLVPLMRFISASFGGIAQCVANRGTKYMHRMHDMHMMHGNVTSNNSAASHYFDSYGVCGASGPVHFVSFLSSILSWVYLAIAVVLYTRRNELLEGSGGGGGIGGGSYQYDEIGESQNDVRSSGFAGDFPNGGVATTMQV</sequence>
<proteinExistence type="predicted"/>
<accession>A0ABD3QQQ1</accession>
<organism evidence="2 3">
    <name type="scientific">Cyclotella atomus</name>
    <dbReference type="NCBI Taxonomy" id="382360"/>
    <lineage>
        <taxon>Eukaryota</taxon>
        <taxon>Sar</taxon>
        <taxon>Stramenopiles</taxon>
        <taxon>Ochrophyta</taxon>
        <taxon>Bacillariophyta</taxon>
        <taxon>Coscinodiscophyceae</taxon>
        <taxon>Thalassiosirophycidae</taxon>
        <taxon>Stephanodiscales</taxon>
        <taxon>Stephanodiscaceae</taxon>
        <taxon>Cyclotella</taxon>
    </lineage>
</organism>
<comment type="caution">
    <text evidence="2">The sequence shown here is derived from an EMBL/GenBank/DDBJ whole genome shotgun (WGS) entry which is preliminary data.</text>
</comment>
<evidence type="ECO:0000313" key="3">
    <source>
        <dbReference type="Proteomes" id="UP001530400"/>
    </source>
</evidence>
<feature type="transmembrane region" description="Helical" evidence="1">
    <location>
        <begin position="122"/>
        <end position="142"/>
    </location>
</feature>
<keyword evidence="1" id="KW-1133">Transmembrane helix</keyword>
<dbReference type="AlphaFoldDB" id="A0ABD3QQQ1"/>
<keyword evidence="1" id="KW-0472">Membrane</keyword>
<keyword evidence="1" id="KW-0812">Transmembrane</keyword>
<name>A0ABD3QQQ1_9STRA</name>
<protein>
    <submittedName>
        <fullName evidence="2">Uncharacterized protein</fullName>
    </submittedName>
</protein>
<dbReference type="Proteomes" id="UP001530400">
    <property type="component" value="Unassembled WGS sequence"/>
</dbReference>
<evidence type="ECO:0000256" key="1">
    <source>
        <dbReference type="SAM" id="Phobius"/>
    </source>
</evidence>
<gene>
    <name evidence="2" type="ORF">ACHAWO_005665</name>
</gene>
<dbReference type="EMBL" id="JALLPJ020000107">
    <property type="protein sequence ID" value="KAL3802261.1"/>
    <property type="molecule type" value="Genomic_DNA"/>
</dbReference>
<evidence type="ECO:0000313" key="2">
    <source>
        <dbReference type="EMBL" id="KAL3802261.1"/>
    </source>
</evidence>